<dbReference type="SMART" id="SM00342">
    <property type="entry name" value="HTH_ARAC"/>
    <property type="match status" value="1"/>
</dbReference>
<evidence type="ECO:0000256" key="8">
    <source>
        <dbReference type="ARBA" id="ARBA00023012"/>
    </source>
</evidence>
<dbReference type="GO" id="GO:0000155">
    <property type="term" value="F:phosphorelay sensor kinase activity"/>
    <property type="evidence" value="ECO:0007669"/>
    <property type="project" value="InterPro"/>
</dbReference>
<evidence type="ECO:0000256" key="11">
    <source>
        <dbReference type="ARBA" id="ARBA00023163"/>
    </source>
</evidence>
<keyword evidence="3 12" id="KW-0597">Phosphoprotein</keyword>
<dbReference type="InterPro" id="IPR011110">
    <property type="entry name" value="Reg_prop"/>
</dbReference>
<keyword evidence="14" id="KW-0732">Signal</keyword>
<dbReference type="GO" id="GO:0003700">
    <property type="term" value="F:DNA-binding transcription factor activity"/>
    <property type="evidence" value="ECO:0007669"/>
    <property type="project" value="InterPro"/>
</dbReference>
<evidence type="ECO:0000313" key="19">
    <source>
        <dbReference type="Proteomes" id="UP000184509"/>
    </source>
</evidence>
<dbReference type="Gene3D" id="2.60.40.10">
    <property type="entry name" value="Immunoglobulins"/>
    <property type="match status" value="1"/>
</dbReference>
<feature type="domain" description="HTH araC/xylS-type" evidence="15">
    <location>
        <begin position="1193"/>
        <end position="1289"/>
    </location>
</feature>
<dbReference type="InterPro" id="IPR011047">
    <property type="entry name" value="Quinoprotein_ADH-like_sf"/>
</dbReference>
<keyword evidence="9" id="KW-0805">Transcription regulation</keyword>
<keyword evidence="7" id="KW-0067">ATP-binding</keyword>
<evidence type="ECO:0000256" key="1">
    <source>
        <dbReference type="ARBA" id="ARBA00000085"/>
    </source>
</evidence>
<feature type="modified residue" description="4-aspartylphosphate" evidence="12">
    <location>
        <position position="1091"/>
    </location>
</feature>
<dbReference type="PANTHER" id="PTHR43547">
    <property type="entry name" value="TWO-COMPONENT HISTIDINE KINASE"/>
    <property type="match status" value="1"/>
</dbReference>
<dbReference type="STRING" id="1297750.SAMN05444405_11290"/>
<dbReference type="InterPro" id="IPR001789">
    <property type="entry name" value="Sig_transdc_resp-reg_receiver"/>
</dbReference>
<evidence type="ECO:0000259" key="17">
    <source>
        <dbReference type="PROSITE" id="PS50110"/>
    </source>
</evidence>
<dbReference type="PROSITE" id="PS50109">
    <property type="entry name" value="HIS_KIN"/>
    <property type="match status" value="1"/>
</dbReference>
<keyword evidence="19" id="KW-1185">Reference proteome</keyword>
<dbReference type="Gene3D" id="1.10.287.130">
    <property type="match status" value="1"/>
</dbReference>
<dbReference type="GO" id="GO:0005524">
    <property type="term" value="F:ATP binding"/>
    <property type="evidence" value="ECO:0007669"/>
    <property type="project" value="UniProtKB-KW"/>
</dbReference>
<evidence type="ECO:0000313" key="18">
    <source>
        <dbReference type="EMBL" id="SHF70989.1"/>
    </source>
</evidence>
<dbReference type="Gene3D" id="3.40.50.2300">
    <property type="match status" value="1"/>
</dbReference>
<evidence type="ECO:0000256" key="13">
    <source>
        <dbReference type="SAM" id="Phobius"/>
    </source>
</evidence>
<dbReference type="PROSITE" id="PS50110">
    <property type="entry name" value="RESPONSE_REGULATORY"/>
    <property type="match status" value="1"/>
</dbReference>
<dbReference type="SUPFAM" id="SSF50998">
    <property type="entry name" value="Quinoprotein alcohol dehydrogenase-like"/>
    <property type="match status" value="1"/>
</dbReference>
<evidence type="ECO:0000256" key="10">
    <source>
        <dbReference type="ARBA" id="ARBA00023125"/>
    </source>
</evidence>
<dbReference type="CDD" id="cd17574">
    <property type="entry name" value="REC_OmpR"/>
    <property type="match status" value="1"/>
</dbReference>
<dbReference type="EMBL" id="FQTV01000012">
    <property type="protein sequence ID" value="SHF70989.1"/>
    <property type="molecule type" value="Genomic_DNA"/>
</dbReference>
<dbReference type="FunFam" id="3.30.565.10:FF:000037">
    <property type="entry name" value="Hybrid sensor histidine kinase/response regulator"/>
    <property type="match status" value="1"/>
</dbReference>
<dbReference type="InterPro" id="IPR003661">
    <property type="entry name" value="HisK_dim/P_dom"/>
</dbReference>
<dbReference type="SMART" id="SM00387">
    <property type="entry name" value="HATPase_c"/>
    <property type="match status" value="1"/>
</dbReference>
<dbReference type="InterPro" id="IPR009057">
    <property type="entry name" value="Homeodomain-like_sf"/>
</dbReference>
<dbReference type="InterPro" id="IPR013783">
    <property type="entry name" value="Ig-like_fold"/>
</dbReference>
<dbReference type="PANTHER" id="PTHR43547:SF2">
    <property type="entry name" value="HYBRID SIGNAL TRANSDUCTION HISTIDINE KINASE C"/>
    <property type="match status" value="1"/>
</dbReference>
<protein>
    <recommendedName>
        <fullName evidence="2">histidine kinase</fullName>
        <ecNumber evidence="2">2.7.13.3</ecNumber>
    </recommendedName>
</protein>
<dbReference type="SUPFAM" id="SSF47384">
    <property type="entry name" value="Homodimeric domain of signal transducing histidine kinase"/>
    <property type="match status" value="1"/>
</dbReference>
<dbReference type="InterPro" id="IPR004358">
    <property type="entry name" value="Sig_transdc_His_kin-like_C"/>
</dbReference>
<dbReference type="SUPFAM" id="SSF63829">
    <property type="entry name" value="Calcium-dependent phosphotriesterase"/>
    <property type="match status" value="1"/>
</dbReference>
<keyword evidence="13" id="KW-1133">Transmembrane helix</keyword>
<dbReference type="Gene3D" id="3.30.565.10">
    <property type="entry name" value="Histidine kinase-like ATPase, C-terminal domain"/>
    <property type="match status" value="1"/>
</dbReference>
<feature type="chain" id="PRO_5013268394" description="histidine kinase" evidence="14">
    <location>
        <begin position="21"/>
        <end position="1289"/>
    </location>
</feature>
<feature type="domain" description="Histidine kinase" evidence="16">
    <location>
        <begin position="786"/>
        <end position="1003"/>
    </location>
</feature>
<dbReference type="InterPro" id="IPR015943">
    <property type="entry name" value="WD40/YVTN_repeat-like_dom_sf"/>
</dbReference>
<organism evidence="18 19">
    <name type="scientific">Bacteroides luti</name>
    <dbReference type="NCBI Taxonomy" id="1297750"/>
    <lineage>
        <taxon>Bacteria</taxon>
        <taxon>Pseudomonadati</taxon>
        <taxon>Bacteroidota</taxon>
        <taxon>Bacteroidia</taxon>
        <taxon>Bacteroidales</taxon>
        <taxon>Bacteroidaceae</taxon>
        <taxon>Bacteroides</taxon>
    </lineage>
</organism>
<dbReference type="Pfam" id="PF00072">
    <property type="entry name" value="Response_reg"/>
    <property type="match status" value="1"/>
</dbReference>
<dbReference type="InterPro" id="IPR003594">
    <property type="entry name" value="HATPase_dom"/>
</dbReference>
<sequence length="1289" mass="146938">MRTKLLLLSFLLSVISLHSSNVKFYDINSLYGISMRMATSICKDKKGFIWASTKLGILRLAGDDYRIYQLPFENTDIISVKLVYANSGLFAFSNNGQLFRYNAIKDQFELLINMGKYMNNTHLVTGGILVDNANCYWVASSSGLLRYYNGALTHIQDSEEVYCLTWYDSDRFFLAKPTGIWLFDKRTMKGTRLYKNTPKADLRVSKFFYDKKMKRLWIGTSWNGLFYYDLSRHALCPVKINGFPKQPILAIEANSDSTILAGIDGQGIWEVNKQGTKVLNVYKEDVNDPSSLPGNGVYDIFNDQNKRIWICTYGGGVSFFDKTSAQVHQFTHTVNNANSLVNNNVNKIIQDKRGNIWMATDNGISCKEAGTGNWKTFYQNEHNQAPVFISLCEDDKGRIWAGTYSSGIYVLDERTGRELAHYSNGSKGFSLENNFVLDIFKDSNGDLWIGGVPGKLICYISKENKFRNYPTQPINTFAELAPNKILLACTYGLCILDKKTGKINALQEGYLVHDMAVIKDEIWICTSGEGLIRYNYRTHKTQKLTTVSGLPSNFVNSIMYAGGYLWLGTECGLCRLNPKNMEVLTYNTVYPLSRVSFNRSSRCRLNNEQLIWGTSNGAVCFSPQSLSKSQSNGNIFFQNLTIAGRSIRNSLNTPLDSLEEVSLNYDQNTLQLELLSIGNVSGAKFSWMLEGFDNTWSQPSENHFIHYSNIPNGTYVLKIRLYDCSLSHVIVERSLSITVVPPFWKTWWFQLFLLVLIVGVIYISLKYYIERFKQQHNEEKIRFFTNTTHDIRTSLTLIKAPMEELANEQNISDTGKYYLSLAIEQARRLSAVVTQLMDFQKIDIRKEQLVLAQVDIVKLIEHRRLMFESFAKKQNVRLQFSSQQEFYQTAVDELMIEKVIDNLISNAIKYSNPDSEILISVKCEPDKWSMEVKDSGIGISKKAQNQLFREFYRGENAINSKIVGSGIGLLLVKKYVEMHDGTIGCVSEENVGSTFRMVIPFKEFIDDSNKTNTKIEEPVSYDANEAYSQLLLESEEPSKLKMHILIVEDNDDLRNFMLYPLKADFEILLAEDGVVAWDIIQNQMPDLVVSDVMMPNMDGFELCRLMKSTYETSHIPIILLTALSGEADQIHGLGLGADDYLTKPFDMILLSQRIKSIIRNREIVKEKALKLIKGPDNDEEQILVNEFNDKFVKKMLEVVRANMANTEFGKEDFAFSMNISSSLLYKKVKSLTNQSPTDFIKMVRLDYALELLQSHKYTVTEVSEYCGFSSLGYFSTVFKKHFGKSPTQI</sequence>
<keyword evidence="11" id="KW-0804">Transcription</keyword>
<evidence type="ECO:0000256" key="3">
    <source>
        <dbReference type="ARBA" id="ARBA00022553"/>
    </source>
</evidence>
<evidence type="ECO:0000256" key="4">
    <source>
        <dbReference type="ARBA" id="ARBA00022679"/>
    </source>
</evidence>
<dbReference type="Gene3D" id="1.10.10.60">
    <property type="entry name" value="Homeodomain-like"/>
    <property type="match status" value="1"/>
</dbReference>
<name>A0A1M5DVL7_9BACE</name>
<dbReference type="SMART" id="SM00388">
    <property type="entry name" value="HisKA"/>
    <property type="match status" value="1"/>
</dbReference>
<dbReference type="SUPFAM" id="SSF52172">
    <property type="entry name" value="CheY-like"/>
    <property type="match status" value="1"/>
</dbReference>
<dbReference type="InterPro" id="IPR018062">
    <property type="entry name" value="HTH_AraC-typ_CS"/>
</dbReference>
<evidence type="ECO:0000256" key="5">
    <source>
        <dbReference type="ARBA" id="ARBA00022741"/>
    </source>
</evidence>
<dbReference type="SUPFAM" id="SSF55874">
    <property type="entry name" value="ATPase domain of HSP90 chaperone/DNA topoisomerase II/histidine kinase"/>
    <property type="match status" value="1"/>
</dbReference>
<dbReference type="Pfam" id="PF00512">
    <property type="entry name" value="HisKA"/>
    <property type="match status" value="1"/>
</dbReference>
<keyword evidence="13" id="KW-0812">Transmembrane</keyword>
<keyword evidence="4" id="KW-0808">Transferase</keyword>
<dbReference type="PROSITE" id="PS00041">
    <property type="entry name" value="HTH_ARAC_FAMILY_1"/>
    <property type="match status" value="1"/>
</dbReference>
<feature type="signal peptide" evidence="14">
    <location>
        <begin position="1"/>
        <end position="20"/>
    </location>
</feature>
<dbReference type="GO" id="GO:0043565">
    <property type="term" value="F:sequence-specific DNA binding"/>
    <property type="evidence" value="ECO:0007669"/>
    <property type="project" value="InterPro"/>
</dbReference>
<keyword evidence="5" id="KW-0547">Nucleotide-binding</keyword>
<evidence type="ECO:0000256" key="2">
    <source>
        <dbReference type="ARBA" id="ARBA00012438"/>
    </source>
</evidence>
<dbReference type="EC" id="2.7.13.3" evidence="2"/>
<reference evidence="18 19" key="1">
    <citation type="submission" date="2016-11" db="EMBL/GenBank/DDBJ databases">
        <authorList>
            <person name="Jaros S."/>
            <person name="Januszkiewicz K."/>
            <person name="Wedrychowicz H."/>
        </authorList>
    </citation>
    <scope>NUCLEOTIDE SEQUENCE [LARGE SCALE GENOMIC DNA]</scope>
    <source>
        <strain evidence="18 19">DSM 26991</strain>
    </source>
</reference>
<evidence type="ECO:0000256" key="6">
    <source>
        <dbReference type="ARBA" id="ARBA00022777"/>
    </source>
</evidence>
<evidence type="ECO:0000256" key="14">
    <source>
        <dbReference type="SAM" id="SignalP"/>
    </source>
</evidence>
<dbReference type="Gene3D" id="2.130.10.10">
    <property type="entry name" value="YVTN repeat-like/Quinoprotein amine dehydrogenase"/>
    <property type="match status" value="3"/>
</dbReference>
<dbReference type="OrthoDB" id="717811at2"/>
<comment type="catalytic activity">
    <reaction evidence="1">
        <text>ATP + protein L-histidine = ADP + protein N-phospho-L-histidine.</text>
        <dbReference type="EC" id="2.7.13.3"/>
    </reaction>
</comment>
<dbReference type="Pfam" id="PF07494">
    <property type="entry name" value="Reg_prop"/>
    <property type="match status" value="4"/>
</dbReference>
<dbReference type="RefSeq" id="WP_073402681.1">
    <property type="nucleotide sequence ID" value="NZ_FQTV01000012.1"/>
</dbReference>
<keyword evidence="6 18" id="KW-0418">Kinase</keyword>
<keyword evidence="13" id="KW-0472">Membrane</keyword>
<evidence type="ECO:0000259" key="15">
    <source>
        <dbReference type="PROSITE" id="PS01124"/>
    </source>
</evidence>
<evidence type="ECO:0000256" key="7">
    <source>
        <dbReference type="ARBA" id="ARBA00022840"/>
    </source>
</evidence>
<keyword evidence="10" id="KW-0238">DNA-binding</keyword>
<dbReference type="PROSITE" id="PS01124">
    <property type="entry name" value="HTH_ARAC_FAMILY_2"/>
    <property type="match status" value="1"/>
</dbReference>
<evidence type="ECO:0000256" key="12">
    <source>
        <dbReference type="PROSITE-ProRule" id="PRU00169"/>
    </source>
</evidence>
<dbReference type="SMART" id="SM00448">
    <property type="entry name" value="REC"/>
    <property type="match status" value="1"/>
</dbReference>
<dbReference type="InterPro" id="IPR036097">
    <property type="entry name" value="HisK_dim/P_sf"/>
</dbReference>
<dbReference type="InterPro" id="IPR036890">
    <property type="entry name" value="HATPase_C_sf"/>
</dbReference>
<gene>
    <name evidence="18" type="ORF">SAMN05444405_11290</name>
</gene>
<dbReference type="InterPro" id="IPR011006">
    <property type="entry name" value="CheY-like_superfamily"/>
</dbReference>
<accession>A0A1M5DVL7</accession>
<feature type="domain" description="Response regulatory" evidence="17">
    <location>
        <begin position="1043"/>
        <end position="1158"/>
    </location>
</feature>
<dbReference type="Pfam" id="PF07495">
    <property type="entry name" value="Y_Y_Y"/>
    <property type="match status" value="1"/>
</dbReference>
<dbReference type="PRINTS" id="PR00344">
    <property type="entry name" value="BCTRLSENSOR"/>
</dbReference>
<dbReference type="InterPro" id="IPR011123">
    <property type="entry name" value="Y_Y_Y"/>
</dbReference>
<dbReference type="Proteomes" id="UP000184509">
    <property type="component" value="Unassembled WGS sequence"/>
</dbReference>
<dbReference type="CDD" id="cd00075">
    <property type="entry name" value="HATPase"/>
    <property type="match status" value="1"/>
</dbReference>
<dbReference type="Pfam" id="PF12833">
    <property type="entry name" value="HTH_18"/>
    <property type="match status" value="1"/>
</dbReference>
<evidence type="ECO:0000256" key="9">
    <source>
        <dbReference type="ARBA" id="ARBA00023015"/>
    </source>
</evidence>
<dbReference type="Pfam" id="PF02518">
    <property type="entry name" value="HATPase_c"/>
    <property type="match status" value="1"/>
</dbReference>
<proteinExistence type="predicted"/>
<dbReference type="InterPro" id="IPR018060">
    <property type="entry name" value="HTH_AraC"/>
</dbReference>
<dbReference type="InterPro" id="IPR005467">
    <property type="entry name" value="His_kinase_dom"/>
</dbReference>
<evidence type="ECO:0000259" key="16">
    <source>
        <dbReference type="PROSITE" id="PS50109"/>
    </source>
</evidence>
<feature type="transmembrane region" description="Helical" evidence="13">
    <location>
        <begin position="747"/>
        <end position="765"/>
    </location>
</feature>
<keyword evidence="8" id="KW-0902">Two-component regulatory system</keyword>
<dbReference type="SUPFAM" id="SSF69322">
    <property type="entry name" value="Tricorn protease domain 2"/>
    <property type="match status" value="1"/>
</dbReference>
<dbReference type="SUPFAM" id="SSF46689">
    <property type="entry name" value="Homeodomain-like"/>
    <property type="match status" value="1"/>
</dbReference>
<dbReference type="CDD" id="cd00082">
    <property type="entry name" value="HisKA"/>
    <property type="match status" value="1"/>
</dbReference>